<evidence type="ECO:0008006" key="5">
    <source>
        <dbReference type="Google" id="ProtNLM"/>
    </source>
</evidence>
<keyword evidence="2" id="KW-0732">Signal</keyword>
<dbReference type="KEGG" id="cbae:COR50_12970"/>
<feature type="region of interest" description="Disordered" evidence="1">
    <location>
        <begin position="25"/>
        <end position="67"/>
    </location>
</feature>
<dbReference type="AlphaFoldDB" id="A0A291QVX7"/>
<dbReference type="OrthoDB" id="662571at2"/>
<evidence type="ECO:0000256" key="1">
    <source>
        <dbReference type="SAM" id="MobiDB-lite"/>
    </source>
</evidence>
<gene>
    <name evidence="3" type="ORF">COR50_12970</name>
</gene>
<name>A0A291QVX7_9BACT</name>
<evidence type="ECO:0000313" key="4">
    <source>
        <dbReference type="Proteomes" id="UP000220133"/>
    </source>
</evidence>
<proteinExistence type="predicted"/>
<dbReference type="RefSeq" id="WP_098194380.1">
    <property type="nucleotide sequence ID" value="NZ_CP023777.1"/>
</dbReference>
<feature type="chain" id="PRO_5012041771" description="DUF4412 domain-containing protein" evidence="2">
    <location>
        <begin position="21"/>
        <end position="301"/>
    </location>
</feature>
<protein>
    <recommendedName>
        <fullName evidence="5">DUF4412 domain-containing protein</fullName>
    </recommendedName>
</protein>
<dbReference type="EMBL" id="CP023777">
    <property type="protein sequence ID" value="ATL48003.1"/>
    <property type="molecule type" value="Genomic_DNA"/>
</dbReference>
<reference evidence="3 4" key="1">
    <citation type="submission" date="2017-10" db="EMBL/GenBank/DDBJ databases">
        <title>Paenichitinophaga pekingensis gen. nov., sp. nov., isolated from activated sludge.</title>
        <authorList>
            <person name="Jin D."/>
            <person name="Kong X."/>
            <person name="Deng Y."/>
            <person name="Bai Z."/>
        </authorList>
    </citation>
    <scope>NUCLEOTIDE SEQUENCE [LARGE SCALE GENOMIC DNA]</scope>
    <source>
        <strain evidence="3 4">13</strain>
    </source>
</reference>
<feature type="signal peptide" evidence="2">
    <location>
        <begin position="1"/>
        <end position="20"/>
    </location>
</feature>
<feature type="compositionally biased region" description="Low complexity" evidence="1">
    <location>
        <begin position="33"/>
        <end position="49"/>
    </location>
</feature>
<accession>A0A291QVX7</accession>
<keyword evidence="4" id="KW-1185">Reference proteome</keyword>
<dbReference type="Proteomes" id="UP000220133">
    <property type="component" value="Chromosome"/>
</dbReference>
<sequence length="301" mass="33886">MKLQTLLAAALFLCSPALRAQVVKPTKELPQQKKSTSTPAKKKPMPTASLKTSEHAKGSNASENNTAAKHAVQKSLVISGDESIYIDSAFEYDVAVYQESVRYKGMNKVKNSGEYIVIYYSSKLPQYSIQVIDRATQTKHHFYGDFNNRTQVNMTGLYRMATGDKDLMDLKTMNPEYPGEINQLTQLKKTGQTKLITGVACEEYITHTKKLDVNQASGKHENVTAHIWIPMDPRSVFPAYAFIPDGFRTEIEIMKMEGNYPLVVLPLEMYFEYPNGEKVYTFTTDIIEGETRVVSIADINK</sequence>
<evidence type="ECO:0000256" key="2">
    <source>
        <dbReference type="SAM" id="SignalP"/>
    </source>
</evidence>
<organism evidence="3 4">
    <name type="scientific">Chitinophaga caeni</name>
    <dbReference type="NCBI Taxonomy" id="2029983"/>
    <lineage>
        <taxon>Bacteria</taxon>
        <taxon>Pseudomonadati</taxon>
        <taxon>Bacteroidota</taxon>
        <taxon>Chitinophagia</taxon>
        <taxon>Chitinophagales</taxon>
        <taxon>Chitinophagaceae</taxon>
        <taxon>Chitinophaga</taxon>
    </lineage>
</organism>
<evidence type="ECO:0000313" key="3">
    <source>
        <dbReference type="EMBL" id="ATL48003.1"/>
    </source>
</evidence>